<dbReference type="EMBL" id="FOJO01000006">
    <property type="protein sequence ID" value="SFA49308.1"/>
    <property type="molecule type" value="Genomic_DNA"/>
</dbReference>
<name>A0A099F5A8_9RHOB</name>
<feature type="chain" id="PRO_5010409420" description="RSAM-associated Gly-rich repeat protein" evidence="1">
    <location>
        <begin position="21"/>
        <end position="80"/>
    </location>
</feature>
<keyword evidence="4" id="KW-1185">Reference proteome</keyword>
<reference evidence="3 5" key="3">
    <citation type="submission" date="2016-10" db="EMBL/GenBank/DDBJ databases">
        <authorList>
            <person name="de Groot N.N."/>
        </authorList>
    </citation>
    <scope>NUCLEOTIDE SEQUENCE [LARGE SCALE GENOMIC DNA]</scope>
    <source>
        <strain evidence="3 5">CGMCC 1.6117</strain>
    </source>
</reference>
<reference evidence="2 4" key="2">
    <citation type="submission" date="2014-10" db="EMBL/GenBank/DDBJ databases">
        <title>Paracoccus sanguinis sp. nov., isolated from clinical specimens of New York State patients.</title>
        <authorList>
            <person name="Mingle L.A."/>
            <person name="Cole J.A."/>
            <person name="Lapierre P."/>
            <person name="Musser K.A."/>
        </authorList>
    </citation>
    <scope>NUCLEOTIDE SEQUENCE [LARGE SCALE GENOMIC DNA]</scope>
    <source>
        <strain evidence="2 4">JCM 14014</strain>
    </source>
</reference>
<sequence>MREFRFLIAAILATAASAGAAPFPNDALTVQDQRRALDERLDRLGRQLREETAEADAPRRWAQWYNWGNWSNGFSNWRNW</sequence>
<organism evidence="2 4">
    <name type="scientific">Paracoccus halophilus</name>
    <dbReference type="NCBI Taxonomy" id="376733"/>
    <lineage>
        <taxon>Bacteria</taxon>
        <taxon>Pseudomonadati</taxon>
        <taxon>Pseudomonadota</taxon>
        <taxon>Alphaproteobacteria</taxon>
        <taxon>Rhodobacterales</taxon>
        <taxon>Paracoccaceae</taxon>
        <taxon>Paracoccus</taxon>
    </lineage>
</organism>
<evidence type="ECO:0000256" key="1">
    <source>
        <dbReference type="SAM" id="SignalP"/>
    </source>
</evidence>
<keyword evidence="1" id="KW-0732">Signal</keyword>
<dbReference type="Proteomes" id="UP000182312">
    <property type="component" value="Unassembled WGS sequence"/>
</dbReference>
<protein>
    <recommendedName>
        <fullName evidence="6">RSAM-associated Gly-rich repeat protein</fullName>
    </recommendedName>
</protein>
<dbReference type="STRING" id="376733.SAMN04487972_106172"/>
<evidence type="ECO:0000313" key="2">
    <source>
        <dbReference type="EMBL" id="KGJ05448.1"/>
    </source>
</evidence>
<evidence type="ECO:0008006" key="6">
    <source>
        <dbReference type="Google" id="ProtNLM"/>
    </source>
</evidence>
<evidence type="ECO:0000313" key="3">
    <source>
        <dbReference type="EMBL" id="SFA49308.1"/>
    </source>
</evidence>
<feature type="signal peptide" evidence="1">
    <location>
        <begin position="1"/>
        <end position="20"/>
    </location>
</feature>
<evidence type="ECO:0000313" key="5">
    <source>
        <dbReference type="Proteomes" id="UP000182312"/>
    </source>
</evidence>
<proteinExistence type="predicted"/>
<reference evidence="2 4" key="1">
    <citation type="submission" date="2014-09" db="EMBL/GenBank/DDBJ databases">
        <authorList>
            <person name="McGinnis J.M."/>
            <person name="Wolfgang W.J."/>
        </authorList>
    </citation>
    <scope>NUCLEOTIDE SEQUENCE [LARGE SCALE GENOMIC DNA]</scope>
    <source>
        <strain evidence="2 4">JCM 14014</strain>
    </source>
</reference>
<dbReference type="AlphaFoldDB" id="A0A099F5A8"/>
<dbReference type="Proteomes" id="UP000029846">
    <property type="component" value="Unassembled WGS sequence"/>
</dbReference>
<evidence type="ECO:0000313" key="4">
    <source>
        <dbReference type="Proteomes" id="UP000029846"/>
    </source>
</evidence>
<accession>A0A099F5A8</accession>
<gene>
    <name evidence="2" type="ORF">IT41_06700</name>
    <name evidence="3" type="ORF">SAMN04487972_106172</name>
</gene>
<dbReference type="EMBL" id="JRKN01000006">
    <property type="protein sequence ID" value="KGJ05448.1"/>
    <property type="molecule type" value="Genomic_DNA"/>
</dbReference>